<dbReference type="SMART" id="SM00448">
    <property type="entry name" value="REC"/>
    <property type="match status" value="2"/>
</dbReference>
<dbReference type="GO" id="GO:0005886">
    <property type="term" value="C:plasma membrane"/>
    <property type="evidence" value="ECO:0007669"/>
    <property type="project" value="TreeGrafter"/>
</dbReference>
<evidence type="ECO:0000259" key="12">
    <source>
        <dbReference type="PROSITE" id="PS50109"/>
    </source>
</evidence>
<comment type="catalytic activity">
    <reaction evidence="1">
        <text>ATP + protein L-histidine = ADP + protein N-phospho-L-histidine.</text>
        <dbReference type="EC" id="2.7.13.3"/>
    </reaction>
</comment>
<dbReference type="CDD" id="cd00130">
    <property type="entry name" value="PAS"/>
    <property type="match status" value="4"/>
</dbReference>
<dbReference type="Gene3D" id="1.10.287.130">
    <property type="match status" value="1"/>
</dbReference>
<dbReference type="CDD" id="cd16922">
    <property type="entry name" value="HATPase_EvgS-ArcB-TorS-like"/>
    <property type="match status" value="1"/>
</dbReference>
<evidence type="ECO:0000259" key="15">
    <source>
        <dbReference type="PROSITE" id="PS50113"/>
    </source>
</evidence>
<dbReference type="InterPro" id="IPR000014">
    <property type="entry name" value="PAS"/>
</dbReference>
<feature type="domain" description="PAS" evidence="14">
    <location>
        <begin position="540"/>
        <end position="610"/>
    </location>
</feature>
<dbReference type="PROSITE" id="PS50112">
    <property type="entry name" value="PAS"/>
    <property type="match status" value="3"/>
</dbReference>
<dbReference type="InterPro" id="IPR004358">
    <property type="entry name" value="Sig_transdc_His_kin-like_C"/>
</dbReference>
<dbReference type="PROSITE" id="PS50110">
    <property type="entry name" value="RESPONSE_REGULATORY"/>
    <property type="match status" value="2"/>
</dbReference>
<dbReference type="Pfam" id="PF00512">
    <property type="entry name" value="HisKA"/>
    <property type="match status" value="1"/>
</dbReference>
<keyword evidence="10" id="KW-0472">Membrane</keyword>
<dbReference type="PROSITE" id="PS50109">
    <property type="entry name" value="HIS_KIN"/>
    <property type="match status" value="1"/>
</dbReference>
<feature type="domain" description="PAS" evidence="14">
    <location>
        <begin position="417"/>
        <end position="484"/>
    </location>
</feature>
<dbReference type="InterPro" id="IPR035965">
    <property type="entry name" value="PAS-like_dom_sf"/>
</dbReference>
<dbReference type="Pfam" id="PF08447">
    <property type="entry name" value="PAS_3"/>
    <property type="match status" value="1"/>
</dbReference>
<dbReference type="SUPFAM" id="SSF55874">
    <property type="entry name" value="ATPase domain of HSP90 chaperone/DNA topoisomerase II/histidine kinase"/>
    <property type="match status" value="1"/>
</dbReference>
<accession>A0A839HK02</accession>
<dbReference type="PRINTS" id="PR00344">
    <property type="entry name" value="BCTRLSENSOR"/>
</dbReference>
<dbReference type="InterPro" id="IPR001789">
    <property type="entry name" value="Sig_transdc_resp-reg_receiver"/>
</dbReference>
<evidence type="ECO:0000256" key="2">
    <source>
        <dbReference type="ARBA" id="ARBA00004370"/>
    </source>
</evidence>
<feature type="domain" description="Response regulatory" evidence="13">
    <location>
        <begin position="1192"/>
        <end position="1309"/>
    </location>
</feature>
<dbReference type="InterPro" id="IPR036890">
    <property type="entry name" value="HATPase_C_sf"/>
</dbReference>
<feature type="domain" description="PAC" evidence="15">
    <location>
        <begin position="362"/>
        <end position="414"/>
    </location>
</feature>
<dbReference type="InterPro" id="IPR003661">
    <property type="entry name" value="HisK_dim/P_dom"/>
</dbReference>
<keyword evidence="9" id="KW-0902">Two-component regulatory system</keyword>
<reference evidence="16 17" key="1">
    <citation type="journal article" date="2020" name="Arch. Microbiol.">
        <title>The genome sequence of the giant phototrophic gammaproteobacterium Thiospirillum jenense gives insight into its physiological properties and phylogenetic relationships.</title>
        <authorList>
            <person name="Imhoff J.F."/>
            <person name="Meyer T.E."/>
            <person name="Kyndt J.A."/>
        </authorList>
    </citation>
    <scope>NUCLEOTIDE SEQUENCE [LARGE SCALE GENOMIC DNA]</scope>
    <source>
        <strain evidence="16 17">DSM 216</strain>
    </source>
</reference>
<sequence>MFTLDRASTPLPFLTTTTTSHFPDWTSGQVWLWAHDLDSSLWLAQLLSEIGCALQTIRDPREIDQSAPTPGVLLLDTGAPATAAEELALLTQARSVLPARLPILVIGNQVQVTERLAMIRAGAQRYLTRPINSAHLLHSLAEFLDTDERAHSARILLLGDDAQLQRCADLLTAAGALVHHEPKVQQVFTALEHFAAEVVILPAELPDGSGSELAAVIRGEERYALCSFIFLRTAAASPLPADPTLTDWRTVELLDTPVIKQRLFDLVATRLREVRRNRDTCGALTLALRGLQAQTQALNTHVIISITDGRGRIIHANQNFCTLSGYHCHELLGKTHHLVQSGLHDQPFYQTLWQTITSGQIWRGELCNRNRHGELFWVLSTIVPLIDGNGQPYAYMAMRTDVTPIKRQAEQLRWQARALEAINNGVTISDARLPDMPLVYVNQAFEMITGYRAADVIGQNCRFLQGNEQTQTAINAIRDALKSGSSTQVVLRNYRKDGSAFWNEVSIAPVRDDIGEITHYVGVQKDITERLQAQDALRAERDFIQAALDAVPALFYMIDQQLHLIEFNTRLLDLTGWNTEAVKQLLAPDLFVPEQRAEITRAFTAAFNDGIPIAQEFQLLTTAGERIPLYLRADRRRINDTEVLIGTGQDMSAYHQVVASLRLSEERLSRSQAFANIGLWDWNIQSNTLFYSEQLTTLLGGEILPANSGLAPLFALIHPKDRDQLRDAIEYCLRGCELCDEEFRVIQPDGGLRWLLLRGNIIADQQHQPLRMLGVIQDISRLKQAEMVEKRARREIKAVIDSLCALICVIDAQGVILSINRSWRQRGRCLTNNHNLLLTGNNYLNLHIAFAEQGRADSARLVQGIRDVLSGNLPGFETEIHGPVECEEIVYLVRVTPLQGASENDPRVVVSHQDVTETRRIETDLRHAKEAAERASQAKSEFLSSMSHELRTPMNAVLGFAQLLEYDAHLNAEQHESVQEILRAGRHLLELINGVLDLARIEAGKIDLTIEPVALLAVAEECQSLLTPLAEPRGIRLSIQAHTLLGLVVYADRIRLKQIIINLLSNAIKYNHVNGQVIITAERRAAMIRLTITDTGAGIAAEHLETLFQPFTRLVTEDAAIEGTGIGLTVCQRLTEAMQGQIGVDSTVGQGSQFWIELPGVEPDLMLSAEAISADLTATDEWTTCAGCPRYTVLQIEDNPANLKLMERLFARRGDIFALSAPSAALGLELARTQRPDLILMDINMPGMDGYAALTALRLDPVTRAIPVVALTANATLSDVERGIAAGFDAYLTKPLDIRLLVETLNRLLEG</sequence>
<evidence type="ECO:0000256" key="3">
    <source>
        <dbReference type="ARBA" id="ARBA00012438"/>
    </source>
</evidence>
<dbReference type="InterPro" id="IPR000700">
    <property type="entry name" value="PAS-assoc_C"/>
</dbReference>
<protein>
    <recommendedName>
        <fullName evidence="3">histidine kinase</fullName>
        <ecNumber evidence="3">2.7.13.3</ecNumber>
    </recommendedName>
</protein>
<dbReference type="Gene3D" id="3.40.50.2300">
    <property type="match status" value="2"/>
</dbReference>
<dbReference type="GO" id="GO:0009927">
    <property type="term" value="F:histidine phosphotransfer kinase activity"/>
    <property type="evidence" value="ECO:0007669"/>
    <property type="project" value="TreeGrafter"/>
</dbReference>
<dbReference type="SMART" id="SM00388">
    <property type="entry name" value="HisKA"/>
    <property type="match status" value="1"/>
</dbReference>
<dbReference type="PANTHER" id="PTHR43047">
    <property type="entry name" value="TWO-COMPONENT HISTIDINE PROTEIN KINASE"/>
    <property type="match status" value="1"/>
</dbReference>
<dbReference type="RefSeq" id="WP_182584654.1">
    <property type="nucleotide sequence ID" value="NZ_JABVCQ010000033.1"/>
</dbReference>
<feature type="domain" description="PAC" evidence="15">
    <location>
        <begin position="485"/>
        <end position="539"/>
    </location>
</feature>
<evidence type="ECO:0000313" key="17">
    <source>
        <dbReference type="Proteomes" id="UP000548632"/>
    </source>
</evidence>
<keyword evidence="17" id="KW-1185">Reference proteome</keyword>
<dbReference type="GO" id="GO:0005524">
    <property type="term" value="F:ATP binding"/>
    <property type="evidence" value="ECO:0007669"/>
    <property type="project" value="UniProtKB-KW"/>
</dbReference>
<evidence type="ECO:0000259" key="13">
    <source>
        <dbReference type="PROSITE" id="PS50110"/>
    </source>
</evidence>
<dbReference type="Pfam" id="PF08448">
    <property type="entry name" value="PAS_4"/>
    <property type="match status" value="2"/>
</dbReference>
<dbReference type="Gene3D" id="3.30.565.10">
    <property type="entry name" value="Histidine kinase-like ATPase, C-terminal domain"/>
    <property type="match status" value="1"/>
</dbReference>
<dbReference type="GO" id="GO:0000155">
    <property type="term" value="F:phosphorelay sensor kinase activity"/>
    <property type="evidence" value="ECO:0007669"/>
    <property type="project" value="InterPro"/>
</dbReference>
<keyword evidence="4 11" id="KW-0597">Phosphoprotein</keyword>
<dbReference type="PANTHER" id="PTHR43047:SF72">
    <property type="entry name" value="OSMOSENSING HISTIDINE PROTEIN KINASE SLN1"/>
    <property type="match status" value="1"/>
</dbReference>
<evidence type="ECO:0000256" key="8">
    <source>
        <dbReference type="ARBA" id="ARBA00022840"/>
    </source>
</evidence>
<feature type="domain" description="PAS" evidence="14">
    <location>
        <begin position="304"/>
        <end position="335"/>
    </location>
</feature>
<evidence type="ECO:0000313" key="16">
    <source>
        <dbReference type="EMBL" id="MBB1127027.1"/>
    </source>
</evidence>
<keyword evidence="5" id="KW-0808">Transferase</keyword>
<dbReference type="FunFam" id="1.10.287.130:FF:000038">
    <property type="entry name" value="Sensory transduction histidine kinase"/>
    <property type="match status" value="1"/>
</dbReference>
<feature type="domain" description="PAC" evidence="15">
    <location>
        <begin position="739"/>
        <end position="791"/>
    </location>
</feature>
<keyword evidence="6" id="KW-0547">Nucleotide-binding</keyword>
<dbReference type="InterPro" id="IPR013655">
    <property type="entry name" value="PAS_fold_3"/>
</dbReference>
<dbReference type="InterPro" id="IPR013656">
    <property type="entry name" value="PAS_4"/>
</dbReference>
<comment type="subcellular location">
    <subcellularLocation>
        <location evidence="2">Membrane</location>
    </subcellularLocation>
</comment>
<dbReference type="InterPro" id="IPR003594">
    <property type="entry name" value="HATPase_dom"/>
</dbReference>
<dbReference type="Pfam" id="PF02518">
    <property type="entry name" value="HATPase_c"/>
    <property type="match status" value="1"/>
</dbReference>
<name>A0A839HK02_9GAMM</name>
<keyword evidence="8" id="KW-0067">ATP-binding</keyword>
<dbReference type="PROSITE" id="PS50113">
    <property type="entry name" value="PAC"/>
    <property type="match status" value="3"/>
</dbReference>
<dbReference type="SMART" id="SM00086">
    <property type="entry name" value="PAC"/>
    <property type="match status" value="4"/>
</dbReference>
<organism evidence="16 17">
    <name type="scientific">Thiospirillum jenense</name>
    <dbReference type="NCBI Taxonomy" id="1653858"/>
    <lineage>
        <taxon>Bacteria</taxon>
        <taxon>Pseudomonadati</taxon>
        <taxon>Pseudomonadota</taxon>
        <taxon>Gammaproteobacteria</taxon>
        <taxon>Chromatiales</taxon>
        <taxon>Chromatiaceae</taxon>
        <taxon>Thiospirillum</taxon>
    </lineage>
</organism>
<dbReference type="InterPro" id="IPR036097">
    <property type="entry name" value="HisK_dim/P_sf"/>
</dbReference>
<dbReference type="Proteomes" id="UP000548632">
    <property type="component" value="Unassembled WGS sequence"/>
</dbReference>
<dbReference type="EC" id="2.7.13.3" evidence="3"/>
<evidence type="ECO:0000256" key="5">
    <source>
        <dbReference type="ARBA" id="ARBA00022679"/>
    </source>
</evidence>
<dbReference type="SMART" id="SM00387">
    <property type="entry name" value="HATPase_c"/>
    <property type="match status" value="1"/>
</dbReference>
<feature type="modified residue" description="4-aspartylphosphate" evidence="11">
    <location>
        <position position="1242"/>
    </location>
</feature>
<dbReference type="SUPFAM" id="SSF52172">
    <property type="entry name" value="CheY-like"/>
    <property type="match status" value="2"/>
</dbReference>
<gene>
    <name evidence="16" type="ORF">HUK38_12445</name>
</gene>
<dbReference type="NCBIfam" id="TIGR00229">
    <property type="entry name" value="sensory_box"/>
    <property type="match status" value="4"/>
</dbReference>
<dbReference type="SUPFAM" id="SSF47384">
    <property type="entry name" value="Homodimeric domain of signal transducing histidine kinase"/>
    <property type="match status" value="1"/>
</dbReference>
<evidence type="ECO:0000256" key="1">
    <source>
        <dbReference type="ARBA" id="ARBA00000085"/>
    </source>
</evidence>
<dbReference type="InterPro" id="IPR001610">
    <property type="entry name" value="PAC"/>
</dbReference>
<proteinExistence type="predicted"/>
<dbReference type="Pfam" id="PF00072">
    <property type="entry name" value="Response_reg"/>
    <property type="match status" value="1"/>
</dbReference>
<feature type="domain" description="Histidine kinase" evidence="12">
    <location>
        <begin position="945"/>
        <end position="1162"/>
    </location>
</feature>
<dbReference type="SMART" id="SM00091">
    <property type="entry name" value="PAS"/>
    <property type="match status" value="4"/>
</dbReference>
<dbReference type="EMBL" id="JABVCQ010000033">
    <property type="protein sequence ID" value="MBB1127027.1"/>
    <property type="molecule type" value="Genomic_DNA"/>
</dbReference>
<dbReference type="CDD" id="cd00082">
    <property type="entry name" value="HisKA"/>
    <property type="match status" value="1"/>
</dbReference>
<evidence type="ECO:0000256" key="11">
    <source>
        <dbReference type="PROSITE-ProRule" id="PRU00169"/>
    </source>
</evidence>
<evidence type="ECO:0000256" key="4">
    <source>
        <dbReference type="ARBA" id="ARBA00022553"/>
    </source>
</evidence>
<dbReference type="SUPFAM" id="SSF55785">
    <property type="entry name" value="PYP-like sensor domain (PAS domain)"/>
    <property type="match status" value="5"/>
</dbReference>
<keyword evidence="7" id="KW-0418">Kinase</keyword>
<evidence type="ECO:0000256" key="6">
    <source>
        <dbReference type="ARBA" id="ARBA00022741"/>
    </source>
</evidence>
<comment type="caution">
    <text evidence="16">The sequence shown here is derived from an EMBL/GenBank/DDBJ whole genome shotgun (WGS) entry which is preliminary data.</text>
</comment>
<feature type="modified residue" description="4-aspartylphosphate" evidence="11">
    <location>
        <position position="76"/>
    </location>
</feature>
<evidence type="ECO:0000259" key="14">
    <source>
        <dbReference type="PROSITE" id="PS50112"/>
    </source>
</evidence>
<dbReference type="InterPro" id="IPR011006">
    <property type="entry name" value="CheY-like_superfamily"/>
</dbReference>
<feature type="domain" description="Response regulatory" evidence="13">
    <location>
        <begin position="29"/>
        <end position="144"/>
    </location>
</feature>
<evidence type="ECO:0000256" key="7">
    <source>
        <dbReference type="ARBA" id="ARBA00022777"/>
    </source>
</evidence>
<dbReference type="Pfam" id="PF13426">
    <property type="entry name" value="PAS_9"/>
    <property type="match status" value="2"/>
</dbReference>
<dbReference type="Gene3D" id="2.10.70.100">
    <property type="match status" value="1"/>
</dbReference>
<dbReference type="Gene3D" id="3.30.450.20">
    <property type="entry name" value="PAS domain"/>
    <property type="match status" value="5"/>
</dbReference>
<evidence type="ECO:0000256" key="9">
    <source>
        <dbReference type="ARBA" id="ARBA00023012"/>
    </source>
</evidence>
<dbReference type="InterPro" id="IPR005467">
    <property type="entry name" value="His_kinase_dom"/>
</dbReference>
<evidence type="ECO:0000256" key="10">
    <source>
        <dbReference type="ARBA" id="ARBA00023136"/>
    </source>
</evidence>